<evidence type="ECO:0000313" key="2">
    <source>
        <dbReference type="EMBL" id="NYA72596.1"/>
    </source>
</evidence>
<sequence length="260" mass="30114">MKKILLCLFLLAQSVLSAQLQPVFVAEYPISADWYVGFDNLGANYYVKDNTLYKEKEGKTLQYKNISFGRIERVDILNPMNLVLFYKDFNAVVFLDNQLNEIRRYNFSDYAEPIAVTAIGNASQNRLWLYNSINQQIGLFDYLKNSVSYLSQPIKGNIVHYETDFNYFHWIDDQGNRYSCNLFGKLFSFGKMPVEAKSRFVSDKSALYLKDGNLYYFSFDGNTQPIVDLGEKSVSGFWYDAQNLAIFTPEGISIYKLKLR</sequence>
<proteinExistence type="predicted"/>
<keyword evidence="3" id="KW-1185">Reference proteome</keyword>
<feature type="chain" id="PRO_5030587396" evidence="1">
    <location>
        <begin position="19"/>
        <end position="260"/>
    </location>
</feature>
<evidence type="ECO:0000256" key="1">
    <source>
        <dbReference type="SAM" id="SignalP"/>
    </source>
</evidence>
<dbReference type="AlphaFoldDB" id="A0A7Y8Y4Y2"/>
<accession>A0A7Y8Y4Y2</accession>
<name>A0A7Y8Y4Y2_9FLAO</name>
<dbReference type="RefSeq" id="WP_176007405.1">
    <property type="nucleotide sequence ID" value="NZ_JABWMI010000021.1"/>
</dbReference>
<reference evidence="2 3" key="1">
    <citation type="submission" date="2020-07" db="EMBL/GenBank/DDBJ databases">
        <authorList>
            <person name="Sun Q."/>
        </authorList>
    </citation>
    <scope>NUCLEOTIDE SEQUENCE [LARGE SCALE GENOMIC DNA]</scope>
    <source>
        <strain evidence="2 3">MAH-1</strain>
    </source>
</reference>
<dbReference type="Proteomes" id="UP000535020">
    <property type="component" value="Unassembled WGS sequence"/>
</dbReference>
<comment type="caution">
    <text evidence="2">The sequence shown here is derived from an EMBL/GenBank/DDBJ whole genome shotgun (WGS) entry which is preliminary data.</text>
</comment>
<gene>
    <name evidence="2" type="ORF">HZF10_16830</name>
</gene>
<keyword evidence="1" id="KW-0732">Signal</keyword>
<feature type="signal peptide" evidence="1">
    <location>
        <begin position="1"/>
        <end position="18"/>
    </location>
</feature>
<evidence type="ECO:0000313" key="3">
    <source>
        <dbReference type="Proteomes" id="UP000535020"/>
    </source>
</evidence>
<protein>
    <submittedName>
        <fullName evidence="2">Uncharacterized protein</fullName>
    </submittedName>
</protein>
<organism evidence="2 3">
    <name type="scientific">Flavobacterium agri</name>
    <dbReference type="NCBI Taxonomy" id="2743471"/>
    <lineage>
        <taxon>Bacteria</taxon>
        <taxon>Pseudomonadati</taxon>
        <taxon>Bacteroidota</taxon>
        <taxon>Flavobacteriia</taxon>
        <taxon>Flavobacteriales</taxon>
        <taxon>Flavobacteriaceae</taxon>
        <taxon>Flavobacterium</taxon>
    </lineage>
</organism>
<dbReference type="EMBL" id="JACBJI010000009">
    <property type="protein sequence ID" value="NYA72596.1"/>
    <property type="molecule type" value="Genomic_DNA"/>
</dbReference>